<dbReference type="PROSITE" id="PS51039">
    <property type="entry name" value="ZF_AN1"/>
    <property type="match status" value="1"/>
</dbReference>
<gene>
    <name evidence="10 11" type="primary">zfand4.L</name>
    <name evidence="10" type="synonym">An1</name>
    <name evidence="8" type="synonym">LOC397781</name>
    <name evidence="10" type="synonym">zfand4</name>
</gene>
<evidence type="ECO:0000313" key="9">
    <source>
        <dbReference type="Proteomes" id="UP000186698"/>
    </source>
</evidence>
<dbReference type="Bgee" id="397781">
    <property type="expression patterns" value="Expressed in egg cell and 19 other cell types or tissues"/>
</dbReference>
<reference evidence="8" key="3">
    <citation type="submission" date="2004-08" db="EMBL/GenBank/DDBJ databases">
        <authorList>
            <consortium name="NIH - Xenopus Gene Collection (XGC) project"/>
        </authorList>
    </citation>
    <scope>NUCLEOTIDE SEQUENCE [LARGE SCALE MRNA]</scope>
    <source>
        <tissue evidence="8">Embryo</tissue>
    </source>
</reference>
<evidence type="ECO:0000256" key="3">
    <source>
        <dbReference type="ARBA" id="ARBA00022833"/>
    </source>
</evidence>
<dbReference type="OrthoDB" id="756206at2759"/>
<reference evidence="10" key="1">
    <citation type="journal article" date="1993" name="Gene">
        <title>Two related localized mRNAs from Xenopus laevis encode ubiquitin-like fusion proteins.</title>
        <authorList>
            <person name="Linnen J.M."/>
            <person name="Bailey C.P."/>
            <person name="Weeks D.L."/>
        </authorList>
    </citation>
    <scope>NUCLEOTIDE SEQUENCE</scope>
</reference>
<keyword evidence="2 4" id="KW-0863">Zinc-finger</keyword>
<dbReference type="PRINTS" id="PR00348">
    <property type="entry name" value="UBIQUITIN"/>
</dbReference>
<dbReference type="SMART" id="SM00154">
    <property type="entry name" value="ZnF_AN1"/>
    <property type="match status" value="1"/>
</dbReference>
<dbReference type="SUPFAM" id="SSF118310">
    <property type="entry name" value="AN1-like Zinc finger"/>
    <property type="match status" value="1"/>
</dbReference>
<dbReference type="AlphaFoldDB" id="Q66JB1"/>
<sequence>MASKKEPPFFNEDNIGSFPSKLIFYETMELFIETLTGTCFELRVSPYETVTSVKSKIQRLEGIPVAQQHLIWNNMELEDECSLSDYNISEGCTLKMVLAMRGGPINTRRVPLEDPIREIAEYMDPIREDLCEKGPSNKQVTFLVYREGEQLNFFRVVDKGDDTLTPLSESLSGRSVYNLYAEDDDEEGFPSGQHIIENAITMNKMKLLKSKMENMNLNKKPKKMAKLKPRPPVVPRPTSGFMSSSRHRLLRVLPHIGQSYLPPGNPLSSESSHTALSAIAAARTMPSVTGDYLHKEAKWETPEVLPSLNSVHLPPTLSHVELENPRYNKNKVLPPVAHLKKKDILAMDDDSMFHQNMDLMSNEESSMPVTDSFDFLTDVRPVEPYRNFCTIGQVKPEFKLTEESKEPSAIETSHKPVSKALNPEAMDTGFINTGDCSPAPSKLLTPVHFPSQISYSPLPSLQCQPKCFEIGNLRTPTSQNLFRSVEVRNIADHSFSRTARLRGGKVDSPGKQSEVISKMEARDITELANRASKEPVGSVNHFRFFGSLTQCTSRDNMQSSTATERPSKVTVPLSNGLHYFQEESFKKMPPSSDTAELFASPLGHGETESHRANGKGLVEATHFFAPVKSTFRNKKKTTKHCFVCGKKTGLATSFECRCGNNFCAAHRYSETHDCTYDYKTVGRRLLQVANPVIGAPKLPKI</sequence>
<evidence type="ECO:0000259" key="6">
    <source>
        <dbReference type="PROSITE" id="PS50053"/>
    </source>
</evidence>
<dbReference type="SUPFAM" id="SSF54236">
    <property type="entry name" value="Ubiquitin-like"/>
    <property type="match status" value="1"/>
</dbReference>
<evidence type="ECO:0000256" key="2">
    <source>
        <dbReference type="ARBA" id="ARBA00022771"/>
    </source>
</evidence>
<dbReference type="PANTHER" id="PTHR46728">
    <property type="entry name" value="AN1-TYPE ZINC FINGER PROTEIN 4"/>
    <property type="match status" value="1"/>
</dbReference>
<dbReference type="Proteomes" id="UP000186698">
    <property type="component" value="Chromosome 7L"/>
</dbReference>
<evidence type="ECO:0000259" key="7">
    <source>
        <dbReference type="PROSITE" id="PS51039"/>
    </source>
</evidence>
<dbReference type="InterPro" id="IPR035896">
    <property type="entry name" value="AN1-like_Znf"/>
</dbReference>
<evidence type="ECO:0000313" key="11">
    <source>
        <dbReference type="Xenbase" id="XB-GENE-6252590"/>
    </source>
</evidence>
<keyword evidence="9" id="KW-1185">Reference proteome</keyword>
<feature type="domain" description="Ubiquitin-like" evidence="6">
    <location>
        <begin position="28"/>
        <end position="103"/>
    </location>
</feature>
<evidence type="ECO:0000313" key="8">
    <source>
        <dbReference type="EMBL" id="AAH80990.1"/>
    </source>
</evidence>
<feature type="domain" description="AN1-type" evidence="7">
    <location>
        <begin position="635"/>
        <end position="682"/>
    </location>
</feature>
<dbReference type="CTD" id="397781"/>
<keyword evidence="3" id="KW-0862">Zinc</keyword>
<reference evidence="10" key="2">
    <citation type="journal article" date="2002" name="Dev. Dyn.">
        <title>Genetic and genomic tools for Xenopus research: The NIH Xenopus initiative.</title>
        <authorList>
            <person name="Klein S.L."/>
            <person name="Strausberg R.L."/>
            <person name="Wagner L."/>
            <person name="Pontius J."/>
            <person name="Clifton S.W."/>
            <person name="Richardson P."/>
        </authorList>
    </citation>
    <scope>NUCLEOTIDE SEQUENCE</scope>
</reference>
<evidence type="ECO:0000256" key="4">
    <source>
        <dbReference type="PROSITE-ProRule" id="PRU00449"/>
    </source>
</evidence>
<dbReference type="DNASU" id="397781"/>
<evidence type="ECO:0000313" key="10">
    <source>
        <dbReference type="RefSeq" id="NP_001081336.1"/>
    </source>
</evidence>
<keyword evidence="1" id="KW-0479">Metal-binding</keyword>
<dbReference type="Gene3D" id="3.10.20.90">
    <property type="entry name" value="Phosphatidylinositol 3-kinase Catalytic Subunit, Chain A, domain 1"/>
    <property type="match status" value="1"/>
</dbReference>
<dbReference type="RefSeq" id="NP_001081336.1">
    <property type="nucleotide sequence ID" value="NM_001087867.1"/>
</dbReference>
<organism evidence="8">
    <name type="scientific">Xenopus laevis</name>
    <name type="common">African clawed frog</name>
    <dbReference type="NCBI Taxonomy" id="8355"/>
    <lineage>
        <taxon>Eukaryota</taxon>
        <taxon>Metazoa</taxon>
        <taxon>Chordata</taxon>
        <taxon>Craniata</taxon>
        <taxon>Vertebrata</taxon>
        <taxon>Euteleostomi</taxon>
        <taxon>Amphibia</taxon>
        <taxon>Batrachia</taxon>
        <taxon>Anura</taxon>
        <taxon>Pipoidea</taxon>
        <taxon>Pipidae</taxon>
        <taxon>Xenopodinae</taxon>
        <taxon>Xenopus</taxon>
        <taxon>Xenopus</taxon>
    </lineage>
</organism>
<accession>Q66JB1</accession>
<feature type="region of interest" description="Disordered" evidence="5">
    <location>
        <begin position="222"/>
        <end position="242"/>
    </location>
</feature>
<dbReference type="Xenbase" id="XB-GENE-6252590">
    <property type="gene designation" value="zfand4.L"/>
</dbReference>
<evidence type="ECO:0000256" key="1">
    <source>
        <dbReference type="ARBA" id="ARBA00022723"/>
    </source>
</evidence>
<dbReference type="InterPro" id="IPR053061">
    <property type="entry name" value="AN1-type_zinc_finger"/>
</dbReference>
<dbReference type="PANTHER" id="PTHR46728:SF1">
    <property type="entry name" value="AN1-TYPE ZINC FINGER PROTEIN 4"/>
    <property type="match status" value="1"/>
</dbReference>
<dbReference type="Pfam" id="PF00240">
    <property type="entry name" value="ubiquitin"/>
    <property type="match status" value="1"/>
</dbReference>
<dbReference type="Gene3D" id="4.10.1110.10">
    <property type="entry name" value="AN1-like Zinc finger"/>
    <property type="match status" value="1"/>
</dbReference>
<dbReference type="EMBL" id="BC080990">
    <property type="protein sequence ID" value="AAH80990.1"/>
    <property type="molecule type" value="mRNA"/>
</dbReference>
<reference evidence="10" key="4">
    <citation type="submission" date="2025-04" db="UniProtKB">
        <authorList>
            <consortium name="RefSeq"/>
        </authorList>
    </citation>
    <scope>IDENTIFICATION</scope>
</reference>
<dbReference type="PROSITE" id="PS50053">
    <property type="entry name" value="UBIQUITIN_2"/>
    <property type="match status" value="1"/>
</dbReference>
<dbReference type="KEGG" id="xla:397781"/>
<dbReference type="InterPro" id="IPR000058">
    <property type="entry name" value="Znf_AN1"/>
</dbReference>
<name>Q66JB1_XENLA</name>
<dbReference type="SMART" id="SM00213">
    <property type="entry name" value="UBQ"/>
    <property type="match status" value="1"/>
</dbReference>
<dbReference type="Pfam" id="PF01428">
    <property type="entry name" value="zf-AN1"/>
    <property type="match status" value="1"/>
</dbReference>
<evidence type="ECO:0000256" key="5">
    <source>
        <dbReference type="SAM" id="MobiDB-lite"/>
    </source>
</evidence>
<dbReference type="GO" id="GO:0008270">
    <property type="term" value="F:zinc ion binding"/>
    <property type="evidence" value="ECO:0007669"/>
    <property type="project" value="UniProtKB-KW"/>
</dbReference>
<dbReference type="GeneID" id="397781"/>
<dbReference type="InterPro" id="IPR029071">
    <property type="entry name" value="Ubiquitin-like_domsf"/>
</dbReference>
<dbReference type="InterPro" id="IPR000626">
    <property type="entry name" value="Ubiquitin-like_dom"/>
</dbReference>
<dbReference type="AGR" id="Xenbase:XB-GENE-6252590"/>
<protein>
    <submittedName>
        <fullName evidence="8">LOC397781 protein</fullName>
    </submittedName>
    <submittedName>
        <fullName evidence="10">Zinc finger, AN1-type domain 4 L homeolog</fullName>
    </submittedName>
</protein>
<dbReference type="CDD" id="cd01802">
    <property type="entry name" value="Ubl_ZFAND4"/>
    <property type="match status" value="1"/>
</dbReference>
<proteinExistence type="evidence at transcript level"/>
<dbReference type="InterPro" id="IPR019956">
    <property type="entry name" value="Ubiquitin_dom"/>
</dbReference>